<dbReference type="GO" id="GO:0016881">
    <property type="term" value="F:acid-amino acid ligase activity"/>
    <property type="evidence" value="ECO:0007669"/>
    <property type="project" value="InterPro"/>
</dbReference>
<keyword evidence="2" id="KW-0547">Nucleotide-binding</keyword>
<dbReference type="GO" id="GO:0005524">
    <property type="term" value="F:ATP binding"/>
    <property type="evidence" value="ECO:0007669"/>
    <property type="project" value="UniProtKB-KW"/>
</dbReference>
<name>A0A1F6FP34_9BACT</name>
<evidence type="ECO:0000256" key="3">
    <source>
        <dbReference type="ARBA" id="ARBA00022840"/>
    </source>
</evidence>
<dbReference type="PANTHER" id="PTHR43024">
    <property type="entry name" value="UDP-N-ACETYLMURAMOYL-TRIPEPTIDE--D-ALANYL-D-ALANINE LIGASE"/>
    <property type="match status" value="1"/>
</dbReference>
<dbReference type="InterPro" id="IPR036565">
    <property type="entry name" value="Mur-like_cat_sf"/>
</dbReference>
<dbReference type="STRING" id="1798561.A3B87_00730"/>
<protein>
    <recommendedName>
        <fullName evidence="8">UDP-N-acetylmuramoyl-tripeptide--D-alanyl-D-alanine ligase</fullName>
    </recommendedName>
</protein>
<dbReference type="SUPFAM" id="SSF53244">
    <property type="entry name" value="MurD-like peptide ligases, peptide-binding domain"/>
    <property type="match status" value="1"/>
</dbReference>
<comment type="caution">
    <text evidence="6">The sequence shown here is derived from an EMBL/GenBank/DDBJ whole genome shotgun (WGS) entry which is preliminary data.</text>
</comment>
<keyword evidence="1" id="KW-0436">Ligase</keyword>
<keyword evidence="3" id="KW-0067">ATP-binding</keyword>
<proteinExistence type="predicted"/>
<dbReference type="InterPro" id="IPR013221">
    <property type="entry name" value="Mur_ligase_cen"/>
</dbReference>
<dbReference type="Pfam" id="PF02875">
    <property type="entry name" value="Mur_ligase_C"/>
    <property type="match status" value="1"/>
</dbReference>
<accession>A0A1F6FP34</accession>
<dbReference type="InterPro" id="IPR036615">
    <property type="entry name" value="Mur_ligase_C_dom_sf"/>
</dbReference>
<dbReference type="SUPFAM" id="SSF53623">
    <property type="entry name" value="MurD-like peptide ligases, catalytic domain"/>
    <property type="match status" value="1"/>
</dbReference>
<organism evidence="6 7">
    <name type="scientific">Candidatus Kuenenbacteria bacterium RIFCSPHIGHO2_02_FULL_39_13</name>
    <dbReference type="NCBI Taxonomy" id="1798561"/>
    <lineage>
        <taxon>Bacteria</taxon>
        <taxon>Candidatus Kueneniibacteriota</taxon>
    </lineage>
</organism>
<feature type="domain" description="Mur ligase C-terminal" evidence="4">
    <location>
        <begin position="265"/>
        <end position="391"/>
    </location>
</feature>
<dbReference type="InterPro" id="IPR004101">
    <property type="entry name" value="Mur_ligase_C"/>
</dbReference>
<feature type="domain" description="Mur ligase central" evidence="5">
    <location>
        <begin position="99"/>
        <end position="242"/>
    </location>
</feature>
<evidence type="ECO:0000256" key="1">
    <source>
        <dbReference type="ARBA" id="ARBA00022598"/>
    </source>
</evidence>
<evidence type="ECO:0000313" key="6">
    <source>
        <dbReference type="EMBL" id="OGG87627.1"/>
    </source>
</evidence>
<dbReference type="AlphaFoldDB" id="A0A1F6FP34"/>
<reference evidence="6 7" key="1">
    <citation type="journal article" date="2016" name="Nat. Commun.">
        <title>Thousands of microbial genomes shed light on interconnected biogeochemical processes in an aquifer system.</title>
        <authorList>
            <person name="Anantharaman K."/>
            <person name="Brown C.T."/>
            <person name="Hug L.A."/>
            <person name="Sharon I."/>
            <person name="Castelle C.J."/>
            <person name="Probst A.J."/>
            <person name="Thomas B.C."/>
            <person name="Singh A."/>
            <person name="Wilkins M.J."/>
            <person name="Karaoz U."/>
            <person name="Brodie E.L."/>
            <person name="Williams K.H."/>
            <person name="Hubbard S.S."/>
            <person name="Banfield J.F."/>
        </authorList>
    </citation>
    <scope>NUCLEOTIDE SEQUENCE [LARGE SCALE GENOMIC DNA]</scope>
</reference>
<dbReference type="EMBL" id="MFMW01000005">
    <property type="protein sequence ID" value="OGG87627.1"/>
    <property type="molecule type" value="Genomic_DNA"/>
</dbReference>
<gene>
    <name evidence="6" type="ORF">A3B87_00730</name>
</gene>
<dbReference type="Pfam" id="PF08245">
    <property type="entry name" value="Mur_ligase_M"/>
    <property type="match status" value="1"/>
</dbReference>
<evidence type="ECO:0000259" key="4">
    <source>
        <dbReference type="Pfam" id="PF02875"/>
    </source>
</evidence>
<sequence length="418" mass="46124">MRCSKKTIQYILKSLAKAILKKYQPDVIGITGSVGKTSTKMAIQTVLKNDFKVRASQKSYNTETGVPLTVIGADNPGHDIFGWLAVFLKAIFLIFARDKNYPQIFILEMAADHPGDIEYLTDIARPKIGLITSVGPTHLEFFGSVANVAREKSTMITSLHTTDYAVINNDQKTLAELAKKTKAQLLTYGLKQADLTASDIKFNQDSAGLYFKINYKYDSASVNLPNMLGRPVVYAFLAASAVGIIYHLDLKKIAQRLEHFENPPGRLNLLPGIKCTRIIDDSYNSSPLAAKAALETLSQLKCAGNKFAVLGDMLELGDYTKKAHQEIGELVAKLAIDYLITVGERSHHTAESAKEFGMNPDRIFSFDNPENAGCFLQERIAEGDLILIKGSAAMSMERITKEIMAEPKRAGELLVRQK</sequence>
<evidence type="ECO:0008006" key="8">
    <source>
        <dbReference type="Google" id="ProtNLM"/>
    </source>
</evidence>
<evidence type="ECO:0000313" key="7">
    <source>
        <dbReference type="Proteomes" id="UP000179136"/>
    </source>
</evidence>
<dbReference type="Gene3D" id="3.90.190.20">
    <property type="entry name" value="Mur ligase, C-terminal domain"/>
    <property type="match status" value="1"/>
</dbReference>
<dbReference type="Proteomes" id="UP000179136">
    <property type="component" value="Unassembled WGS sequence"/>
</dbReference>
<evidence type="ECO:0000256" key="2">
    <source>
        <dbReference type="ARBA" id="ARBA00022741"/>
    </source>
</evidence>
<dbReference type="PANTHER" id="PTHR43024:SF1">
    <property type="entry name" value="UDP-N-ACETYLMURAMOYL-TRIPEPTIDE--D-ALANYL-D-ALANINE LIGASE"/>
    <property type="match status" value="1"/>
</dbReference>
<dbReference type="InterPro" id="IPR051046">
    <property type="entry name" value="MurCDEF_CellWall_CoF430Synth"/>
</dbReference>
<evidence type="ECO:0000259" key="5">
    <source>
        <dbReference type="Pfam" id="PF08245"/>
    </source>
</evidence>
<dbReference type="Gene3D" id="3.40.1190.10">
    <property type="entry name" value="Mur-like, catalytic domain"/>
    <property type="match status" value="1"/>
</dbReference>